<dbReference type="Proteomes" id="UP000007471">
    <property type="component" value="Chromosome"/>
</dbReference>
<feature type="region of interest" description="Disordered" evidence="7">
    <location>
        <begin position="1"/>
        <end position="24"/>
    </location>
</feature>
<feature type="compositionally biased region" description="Pro residues" evidence="7">
    <location>
        <begin position="98"/>
        <end position="108"/>
    </location>
</feature>
<keyword evidence="3" id="KW-1003">Cell membrane</keyword>
<evidence type="ECO:0000256" key="1">
    <source>
        <dbReference type="ARBA" id="ARBA00004162"/>
    </source>
</evidence>
<evidence type="ECO:0000256" key="3">
    <source>
        <dbReference type="ARBA" id="ARBA00022475"/>
    </source>
</evidence>
<feature type="compositionally biased region" description="Low complexity" evidence="7">
    <location>
        <begin position="88"/>
        <end position="97"/>
    </location>
</feature>
<dbReference type="GO" id="GO:0005886">
    <property type="term" value="C:plasma membrane"/>
    <property type="evidence" value="ECO:0007669"/>
    <property type="project" value="UniProtKB-SubCell"/>
</dbReference>
<evidence type="ECO:0000256" key="7">
    <source>
        <dbReference type="SAM" id="MobiDB-lite"/>
    </source>
</evidence>
<dbReference type="InterPro" id="IPR042217">
    <property type="entry name" value="T4SS_VirB10/TrbI"/>
</dbReference>
<protein>
    <submittedName>
        <fullName evidence="8">Conjugation TrbI family protein</fullName>
    </submittedName>
</protein>
<keyword evidence="6" id="KW-0472">Membrane</keyword>
<organism evidence="8 9">
    <name type="scientific">Mesorhizobium ciceri biovar biserrulae (strain HAMBI 2942 / LMG 23838 / WSM1271)</name>
    <dbReference type="NCBI Taxonomy" id="765698"/>
    <lineage>
        <taxon>Bacteria</taxon>
        <taxon>Pseudomonadati</taxon>
        <taxon>Pseudomonadota</taxon>
        <taxon>Alphaproteobacteria</taxon>
        <taxon>Hyphomicrobiales</taxon>
        <taxon>Phyllobacteriaceae</taxon>
        <taxon>Mesorhizobium</taxon>
    </lineage>
</organism>
<dbReference type="OrthoDB" id="9807354at2"/>
<name>E8TFM2_MESCW</name>
<dbReference type="InterPro" id="IPR047695">
    <property type="entry name" value="T4SS_VirB10/PtlG"/>
</dbReference>
<dbReference type="STRING" id="765698.Mesci_5591"/>
<dbReference type="NCBIfam" id="NF010429">
    <property type="entry name" value="PRK13855.1"/>
    <property type="match status" value="1"/>
</dbReference>
<dbReference type="RefSeq" id="WP_013533335.1">
    <property type="nucleotide sequence ID" value="NC_014923.1"/>
</dbReference>
<evidence type="ECO:0000256" key="5">
    <source>
        <dbReference type="ARBA" id="ARBA00022989"/>
    </source>
</evidence>
<proteinExistence type="inferred from homology"/>
<evidence type="ECO:0000256" key="4">
    <source>
        <dbReference type="ARBA" id="ARBA00022692"/>
    </source>
</evidence>
<dbReference type="KEGG" id="mci:Mesci_5591"/>
<dbReference type="HOGENOM" id="CLU_041899_1_0_5"/>
<accession>E8TFM2</accession>
<evidence type="ECO:0000313" key="8">
    <source>
        <dbReference type="EMBL" id="ADV14685.1"/>
    </source>
</evidence>
<dbReference type="EMBL" id="CP002447">
    <property type="protein sequence ID" value="ADV14685.1"/>
    <property type="molecule type" value="Genomic_DNA"/>
</dbReference>
<dbReference type="CDD" id="cd16429">
    <property type="entry name" value="VirB10"/>
    <property type="match status" value="1"/>
</dbReference>
<dbReference type="Gene3D" id="2.40.128.260">
    <property type="entry name" value="Type IV secretion system, VirB10/TraB/TrbI"/>
    <property type="match status" value="2"/>
</dbReference>
<dbReference type="NCBIfam" id="NF038091">
    <property type="entry name" value="T4SS_VirB10"/>
    <property type="match status" value="1"/>
</dbReference>
<evidence type="ECO:0000256" key="6">
    <source>
        <dbReference type="ARBA" id="ARBA00023136"/>
    </source>
</evidence>
<comment type="similarity">
    <text evidence="2">Belongs to the TrbI/VirB10 family.</text>
</comment>
<dbReference type="PATRIC" id="fig|765698.3.peg.6115"/>
<feature type="compositionally biased region" description="Basic and acidic residues" evidence="7">
    <location>
        <begin position="128"/>
        <end position="137"/>
    </location>
</feature>
<sequence length="380" mass="39817">MNETGPQAGHDVHASGSMVSEPARRHVSGSQKLAVAALVLISSLSLIWLGGRSSTQDEPSQPKPPIDANVEPFRPVPIEVAPEPPAPAEAAKAAEPAPSTPPLPAADDPPPEESPIFAYSGSGQMPNDDQRSEDKQNDAPATADEISNGGDLSGRLKPDIQEPSRATLLPHPDLVITQGTIIPCILQTAVDTNLPGYVKCVLPKAVRGATNNVVLLDRGTTVIGEIQRGLQQGDARVFVLWTRIETPDHALVSIASPGADELGRSGMPGTVDNHFRERFGGAILMSVIQGAFQAAGQYAASSGGGSGTNSFQSNGGQAVETTLRATINLPPTLKKNQGDAVSIFVARDLDFSDVYDLRATAAAPSPQHRERRRNNNAIGG</sequence>
<gene>
    <name evidence="8" type="ordered locus">Mesci_5591</name>
</gene>
<keyword evidence="5" id="KW-1133">Transmembrane helix</keyword>
<keyword evidence="4" id="KW-0812">Transmembrane</keyword>
<reference evidence="9" key="1">
    <citation type="submission" date="2011-01" db="EMBL/GenBank/DDBJ databases">
        <title>Complete sequence of chromosome of Mesorhizobium ciceri bv. biserrulae WSM1271.</title>
        <authorList>
            <person name="Lucas S."/>
            <person name="Copeland A."/>
            <person name="Lapidus A."/>
            <person name="Cheng J.-F."/>
            <person name="Goodwin L."/>
            <person name="Pitluck S."/>
            <person name="Teshima H."/>
            <person name="Detter J.C."/>
            <person name="Han C."/>
            <person name="Tapia R."/>
            <person name="Land M."/>
            <person name="Hauser L."/>
            <person name="Kyrpides N."/>
            <person name="Ivanova N."/>
            <person name="Nandasena K."/>
            <person name="Reeve W.G."/>
            <person name="Howieson J.G."/>
            <person name="O'Hara G."/>
            <person name="Tiwari R.P."/>
            <person name="Woyke T."/>
        </authorList>
    </citation>
    <scope>NUCLEOTIDE SEQUENCE [LARGE SCALE GENOMIC DNA]</scope>
    <source>
        <strain evidence="9">HAMBI 2942 / LMG 23838 / WSM1271</strain>
    </source>
</reference>
<dbReference type="Pfam" id="PF03743">
    <property type="entry name" value="TrbI"/>
    <property type="match status" value="1"/>
</dbReference>
<feature type="region of interest" description="Disordered" evidence="7">
    <location>
        <begin position="51"/>
        <end position="158"/>
    </location>
</feature>
<dbReference type="eggNOG" id="COG2948">
    <property type="taxonomic scope" value="Bacteria"/>
</dbReference>
<evidence type="ECO:0000256" key="2">
    <source>
        <dbReference type="ARBA" id="ARBA00010265"/>
    </source>
</evidence>
<evidence type="ECO:0000313" key="9">
    <source>
        <dbReference type="Proteomes" id="UP000007471"/>
    </source>
</evidence>
<dbReference type="AlphaFoldDB" id="E8TFM2"/>
<dbReference type="GeneID" id="90992912"/>
<dbReference type="InterPro" id="IPR005498">
    <property type="entry name" value="T4SS_VirB10/TraB/TrbI"/>
</dbReference>
<comment type="subcellular location">
    <subcellularLocation>
        <location evidence="1">Cell membrane</location>
        <topology evidence="1">Single-pass membrane protein</topology>
    </subcellularLocation>
</comment>